<dbReference type="SUPFAM" id="SSF55729">
    <property type="entry name" value="Acyl-CoA N-acyltransferases (Nat)"/>
    <property type="match status" value="1"/>
</dbReference>
<accession>A0A4R4TJ07</accession>
<dbReference type="InterPro" id="IPR000182">
    <property type="entry name" value="GNAT_dom"/>
</dbReference>
<proteinExistence type="predicted"/>
<dbReference type="PROSITE" id="PS51186">
    <property type="entry name" value="GNAT"/>
    <property type="match status" value="1"/>
</dbReference>
<evidence type="ECO:0000259" key="1">
    <source>
        <dbReference type="PROSITE" id="PS51186"/>
    </source>
</evidence>
<dbReference type="AlphaFoldDB" id="A0A4R4TJ07"/>
<dbReference type="PANTHER" id="PTHR43441:SF10">
    <property type="entry name" value="ACETYLTRANSFERASE"/>
    <property type="match status" value="1"/>
</dbReference>
<keyword evidence="2" id="KW-0808">Transferase</keyword>
<dbReference type="OrthoDB" id="3829771at2"/>
<dbReference type="GO" id="GO:0005737">
    <property type="term" value="C:cytoplasm"/>
    <property type="evidence" value="ECO:0007669"/>
    <property type="project" value="TreeGrafter"/>
</dbReference>
<dbReference type="InterPro" id="IPR016181">
    <property type="entry name" value="Acyl_CoA_acyltransferase"/>
</dbReference>
<gene>
    <name evidence="2" type="ORF">E1283_13855</name>
</gene>
<evidence type="ECO:0000313" key="2">
    <source>
        <dbReference type="EMBL" id="TDC75003.1"/>
    </source>
</evidence>
<dbReference type="Proteomes" id="UP000295345">
    <property type="component" value="Unassembled WGS sequence"/>
</dbReference>
<reference evidence="2 3" key="1">
    <citation type="submission" date="2019-03" db="EMBL/GenBank/DDBJ databases">
        <title>Draft genome sequences of novel Actinobacteria.</title>
        <authorList>
            <person name="Sahin N."/>
            <person name="Ay H."/>
            <person name="Saygin H."/>
        </authorList>
    </citation>
    <scope>NUCLEOTIDE SEQUENCE [LARGE SCALE GENOMIC DNA]</scope>
    <source>
        <strain evidence="2 3">DSM 41900</strain>
    </source>
</reference>
<sequence length="231" mass="25304">MPPARGNQTAPARILFRDRDLRNRCVLPTAHAPGGRAVPDGRTEPVTDRPEFVFPATVSLTGQGLRLRQWTEADVPELPGLFDDGEVAHWTPLASPFGPDDAREYVTRANERAADGTRIQLAITTDGSWPLGEVGAFGVHTGPPGVSIELGYVVGRAHRGHRLAVRALTLLTEYAHEELGAYRTVLNIERDNAASNGVARSAGYQLTRDQPLTREHRGRLAELRIWQRLAA</sequence>
<evidence type="ECO:0000313" key="3">
    <source>
        <dbReference type="Proteomes" id="UP000295345"/>
    </source>
</evidence>
<feature type="domain" description="N-acetyltransferase" evidence="1">
    <location>
        <begin position="65"/>
        <end position="230"/>
    </location>
</feature>
<dbReference type="EMBL" id="SMKI01000124">
    <property type="protein sequence ID" value="TDC75003.1"/>
    <property type="molecule type" value="Genomic_DNA"/>
</dbReference>
<comment type="caution">
    <text evidence="2">The sequence shown here is derived from an EMBL/GenBank/DDBJ whole genome shotgun (WGS) entry which is preliminary data.</text>
</comment>
<dbReference type="InterPro" id="IPR051908">
    <property type="entry name" value="Ribosomal_N-acetyltransferase"/>
</dbReference>
<organism evidence="2 3">
    <name type="scientific">Streptomyces hainanensis</name>
    <dbReference type="NCBI Taxonomy" id="402648"/>
    <lineage>
        <taxon>Bacteria</taxon>
        <taxon>Bacillati</taxon>
        <taxon>Actinomycetota</taxon>
        <taxon>Actinomycetes</taxon>
        <taxon>Kitasatosporales</taxon>
        <taxon>Streptomycetaceae</taxon>
        <taxon>Streptomyces</taxon>
    </lineage>
</organism>
<dbReference type="Pfam" id="PF13302">
    <property type="entry name" value="Acetyltransf_3"/>
    <property type="match status" value="1"/>
</dbReference>
<keyword evidence="3" id="KW-1185">Reference proteome</keyword>
<dbReference type="Gene3D" id="3.40.630.30">
    <property type="match status" value="1"/>
</dbReference>
<dbReference type="GO" id="GO:1990189">
    <property type="term" value="F:protein N-terminal-serine acetyltransferase activity"/>
    <property type="evidence" value="ECO:0007669"/>
    <property type="project" value="TreeGrafter"/>
</dbReference>
<dbReference type="GO" id="GO:0008999">
    <property type="term" value="F:protein-N-terminal-alanine acetyltransferase activity"/>
    <property type="evidence" value="ECO:0007669"/>
    <property type="project" value="TreeGrafter"/>
</dbReference>
<protein>
    <submittedName>
        <fullName evidence="2">N-acetyltransferase</fullName>
    </submittedName>
</protein>
<dbReference type="PANTHER" id="PTHR43441">
    <property type="entry name" value="RIBOSOMAL-PROTEIN-SERINE ACETYLTRANSFERASE"/>
    <property type="match status" value="1"/>
</dbReference>
<name>A0A4R4TJ07_9ACTN</name>